<evidence type="ECO:0000313" key="2">
    <source>
        <dbReference type="Proteomes" id="UP000613177"/>
    </source>
</evidence>
<keyword evidence="2" id="KW-1185">Reference proteome</keyword>
<gene>
    <name evidence="1" type="ORF">INT48_009469</name>
</gene>
<organism evidence="1 2">
    <name type="scientific">Thamnidium elegans</name>
    <dbReference type="NCBI Taxonomy" id="101142"/>
    <lineage>
        <taxon>Eukaryota</taxon>
        <taxon>Fungi</taxon>
        <taxon>Fungi incertae sedis</taxon>
        <taxon>Mucoromycota</taxon>
        <taxon>Mucoromycotina</taxon>
        <taxon>Mucoromycetes</taxon>
        <taxon>Mucorales</taxon>
        <taxon>Mucorineae</taxon>
        <taxon>Mucoraceae</taxon>
        <taxon>Thamnidium</taxon>
    </lineage>
</organism>
<name>A0A8H7VRD6_9FUNG</name>
<dbReference type="EMBL" id="JAEPRE010000212">
    <property type="protein sequence ID" value="KAG2230270.1"/>
    <property type="molecule type" value="Genomic_DNA"/>
</dbReference>
<proteinExistence type="predicted"/>
<sequence length="103" mass="11882">MSNKEVRLVVIDYAGLNPNPDDMEDRPRIIEPEGELAEVAKGLVTDFYFKQPTATVDQLMEQLTKKFEDFSLSKRTVYRYLTDLWIFTLKGVQLEPVELNTPA</sequence>
<dbReference type="AlphaFoldDB" id="A0A8H7VRD6"/>
<protein>
    <submittedName>
        <fullName evidence="1">Uncharacterized protein</fullName>
    </submittedName>
</protein>
<comment type="caution">
    <text evidence="1">The sequence shown here is derived from an EMBL/GenBank/DDBJ whole genome shotgun (WGS) entry which is preliminary data.</text>
</comment>
<accession>A0A8H7VRD6</accession>
<dbReference type="Proteomes" id="UP000613177">
    <property type="component" value="Unassembled WGS sequence"/>
</dbReference>
<reference evidence="1" key="1">
    <citation type="submission" date="2021-01" db="EMBL/GenBank/DDBJ databases">
        <title>Metabolic potential, ecology and presence of endohyphal bacteria is reflected in genomic diversity of Mucoromycotina.</title>
        <authorList>
            <person name="Muszewska A."/>
            <person name="Okrasinska A."/>
            <person name="Steczkiewicz K."/>
            <person name="Drgas O."/>
            <person name="Orlowska M."/>
            <person name="Perlinska-Lenart U."/>
            <person name="Aleksandrzak-Piekarczyk T."/>
            <person name="Szatraj K."/>
            <person name="Zielenkiewicz U."/>
            <person name="Pilsyk S."/>
            <person name="Malc E."/>
            <person name="Mieczkowski P."/>
            <person name="Kruszewska J.S."/>
            <person name="Biernat P."/>
            <person name="Pawlowska J."/>
        </authorList>
    </citation>
    <scope>NUCLEOTIDE SEQUENCE</scope>
    <source>
        <strain evidence="1">WA0000018081</strain>
    </source>
</reference>
<evidence type="ECO:0000313" key="1">
    <source>
        <dbReference type="EMBL" id="KAG2230270.1"/>
    </source>
</evidence>